<reference evidence="1 2" key="1">
    <citation type="submission" date="2017-10" db="EMBL/GenBank/DDBJ databases">
        <title>Comparative genomics in systemic dimorphic fungi from Ajellomycetaceae.</title>
        <authorList>
            <person name="Munoz J.F."/>
            <person name="Mcewen J.G."/>
            <person name="Clay O.K."/>
            <person name="Cuomo C.A."/>
        </authorList>
    </citation>
    <scope>NUCLEOTIDE SEQUENCE [LARGE SCALE GENOMIC DNA]</scope>
    <source>
        <strain evidence="1 2">UAMH5409</strain>
    </source>
</reference>
<organism evidence="1 2">
    <name type="scientific">Helicocarpus griseus UAMH5409</name>
    <dbReference type="NCBI Taxonomy" id="1447875"/>
    <lineage>
        <taxon>Eukaryota</taxon>
        <taxon>Fungi</taxon>
        <taxon>Dikarya</taxon>
        <taxon>Ascomycota</taxon>
        <taxon>Pezizomycotina</taxon>
        <taxon>Eurotiomycetes</taxon>
        <taxon>Eurotiomycetidae</taxon>
        <taxon>Onygenales</taxon>
        <taxon>Ajellomycetaceae</taxon>
        <taxon>Helicocarpus</taxon>
    </lineage>
</organism>
<protein>
    <submittedName>
        <fullName evidence="1">Uncharacterized protein</fullName>
    </submittedName>
</protein>
<comment type="caution">
    <text evidence="1">The sequence shown here is derived from an EMBL/GenBank/DDBJ whole genome shotgun (WGS) entry which is preliminary data.</text>
</comment>
<dbReference type="AlphaFoldDB" id="A0A2B7XQJ7"/>
<sequence length="124" mass="13691">MYPPPLLDVRRFPMPYIKGWEFTVQSHTPPPPTPVTYNCCLADETARNESEQIPPVERCLRHPPLPGSIGSGAVDLKVIDPVVVEDGRNAQVVAVQVVKATPENAQLLQLDKKLVAKIYEPSLP</sequence>
<evidence type="ECO:0000313" key="1">
    <source>
        <dbReference type="EMBL" id="PGH11041.1"/>
    </source>
</evidence>
<gene>
    <name evidence="1" type="ORF">AJ79_05083</name>
</gene>
<dbReference type="OrthoDB" id="4267316at2759"/>
<name>A0A2B7XQJ7_9EURO</name>
<keyword evidence="2" id="KW-1185">Reference proteome</keyword>
<evidence type="ECO:0000313" key="2">
    <source>
        <dbReference type="Proteomes" id="UP000223968"/>
    </source>
</evidence>
<proteinExistence type="predicted"/>
<dbReference type="EMBL" id="PDNB01000078">
    <property type="protein sequence ID" value="PGH11041.1"/>
    <property type="molecule type" value="Genomic_DNA"/>
</dbReference>
<dbReference type="Proteomes" id="UP000223968">
    <property type="component" value="Unassembled WGS sequence"/>
</dbReference>
<accession>A0A2B7XQJ7</accession>